<dbReference type="InterPro" id="IPR052963">
    <property type="entry name" value="Pantetheine_PDE"/>
</dbReference>
<feature type="compositionally biased region" description="Basic and acidic residues" evidence="1">
    <location>
        <begin position="1231"/>
        <end position="1246"/>
    </location>
</feature>
<feature type="compositionally biased region" description="Low complexity" evidence="1">
    <location>
        <begin position="364"/>
        <end position="375"/>
    </location>
</feature>
<feature type="region of interest" description="Disordered" evidence="1">
    <location>
        <begin position="887"/>
        <end position="915"/>
    </location>
</feature>
<dbReference type="EMBL" id="LSRX01000170">
    <property type="protein sequence ID" value="OLQ05996.1"/>
    <property type="molecule type" value="Genomic_DNA"/>
</dbReference>
<sequence length="1531" mass="168429">MALAKGYPGGPGKSSTWKVVHTRVIIRKTPSTTASIMGFHAQGKTVEGVVQEIAGQPWLRIPHPLPDGKESDGYMLIDGTSVGLGRLLERVQGAPAEPKVKVQNPVPVPKQKSRAKPNLGDLSKWIRYAKAPTSRFEVVVNMVMVRNLPSTQADAVGVVKKGEILDGQPREGWLLLDDKSPLSSEALEQGEGRWILLDGKELGLGQLLRPQIPAPKVTKAFATSVQLSFPTDMSKYDLEVECEIGKSFCTPCSQGKSMLVHGLHPCSDVRLRFVCRDKDGTAGEWEVVETTDVPDWEEADGPCIDLLGNKRGGCQQCSCKCFALEENVVSLNMDVGDARCARCGCNVAAHALWQEKVPPKTNESPSSQKQKPPKQAEAKPVLAPVESSIDKAIALPKETMLRRWRRLDVNPSEAWPRLQREFSEVVVWSDLHSDMGKNMTHLKQLPICQDTVLLLAGDIASSLEVIETSFRLLQAKFGAIFYVPGNHELWVSKKDGLSSVHKFLAILEICEELGVHTRPAFINSDCAVCPLFSWYKDNLVDGFSRNLADIPFDMQTQWPWDITGRGDTNDAQQPEIADFFLSLNERRIAAAPPAARDALKRAEVVAEEAKQAQLDGKVLPPLPKTKDDDEIFVVTMSHFVPRQECYPGPRRLCGVMGCREIEEQARACGSRCHIFGHSHISCDRQVEGVRYVQHPLGYPNDYHRQGEPKPVWGGCKSRQEAPNLTEEPASKLAKNIVKAILDDIRDCPEKCMERPPGRWSKEDGDNYSSHNIFDRKEEMKLRESMGYDAKKMAELWSAPPPVRELEVEVTYFQHGDQRLTLNLPNNLLVRQLKERLVEEVGRGNPAKIVVSTSGENIAGAVAVLEDALNNGVDATWADQAAAAVQAKAMPKAPARLHPPPSRRLRPQQTSTGQQARPALVGLARGNRRHRRFGSRLDLRRPPTPKKTDFYIARGRGHIPAKTASFPPPPVCQQMPSLSAGGGLDGYLSEADRRAVERRVKEFQDRIAGELQADVSVDRGSCGQQRFGPPFADWLPDSRRVPSKTNVSDAVSRGDLELAVQDFDFAVNIAADELVNLALNDDVALSSIESEITGGLIVMGIDMSKGKSVTVKLVHAASDVPQSLTISVLDTATMLDVRKEAMIRLGETSISNCKVVKRLATGGFQGLADGDRLNAKRELLFLGRDLPDSPSAQETKRPPPKTQKVTANKCTAKKADLPAPEVPAAQTAKRPPKSEPSGERLGRDQPPREMHLKITSLLDPDQQLEMAVASDFLVRELKELIVAELGHGDPSKILLSSTGDDVLRDERPLGTYEREVSGGLVLIGMDLKRPQESKPKEIKVKLVHATQAEQSLVLLVPEKSTILQLRKEVMQRVGEKSLANAKIVRRSGGGFVSFPDTEKLEGPRELLFLGCSLPSLTSAETKELSLKQLLMLLEDIHDAVEKEPFQKNVLRMKAEFHSDMGKAKALLGPVFAAACADPLRKQGIALSKKGFDAMFAQIWQHRGQPGIVAATAEIEGLLGLRPGQWFGIDQAK</sequence>
<feature type="region of interest" description="Disordered" evidence="1">
    <location>
        <begin position="1183"/>
        <end position="1246"/>
    </location>
</feature>
<proteinExistence type="predicted"/>
<comment type="caution">
    <text evidence="3">The sequence shown here is derived from an EMBL/GenBank/DDBJ whole genome shotgun (WGS) entry which is preliminary data.</text>
</comment>
<organism evidence="3 4">
    <name type="scientific">Symbiodinium microadriaticum</name>
    <name type="common">Dinoflagellate</name>
    <name type="synonym">Zooxanthella microadriatica</name>
    <dbReference type="NCBI Taxonomy" id="2951"/>
    <lineage>
        <taxon>Eukaryota</taxon>
        <taxon>Sar</taxon>
        <taxon>Alveolata</taxon>
        <taxon>Dinophyceae</taxon>
        <taxon>Suessiales</taxon>
        <taxon>Symbiodiniaceae</taxon>
        <taxon>Symbiodinium</taxon>
    </lineage>
</organism>
<protein>
    <recommendedName>
        <fullName evidence="2">Calcineurin-like phosphoesterase domain-containing protein</fullName>
    </recommendedName>
</protein>
<gene>
    <name evidence="3" type="ORF">AK812_SmicGene10773</name>
</gene>
<dbReference type="InterPro" id="IPR029052">
    <property type="entry name" value="Metallo-depent_PP-like"/>
</dbReference>
<dbReference type="OrthoDB" id="550558at2759"/>
<dbReference type="Gene3D" id="3.60.21.10">
    <property type="match status" value="1"/>
</dbReference>
<dbReference type="InterPro" id="IPR004843">
    <property type="entry name" value="Calcineurin-like_PHP"/>
</dbReference>
<dbReference type="Pfam" id="PF00149">
    <property type="entry name" value="Metallophos"/>
    <property type="match status" value="1"/>
</dbReference>
<feature type="region of interest" description="Disordered" evidence="1">
    <location>
        <begin position="356"/>
        <end position="381"/>
    </location>
</feature>
<dbReference type="GO" id="GO:0016787">
    <property type="term" value="F:hydrolase activity"/>
    <property type="evidence" value="ECO:0007669"/>
    <property type="project" value="InterPro"/>
</dbReference>
<dbReference type="SUPFAM" id="SSF56300">
    <property type="entry name" value="Metallo-dependent phosphatases"/>
    <property type="match status" value="1"/>
</dbReference>
<accession>A0A1Q9EEX0</accession>
<evidence type="ECO:0000313" key="3">
    <source>
        <dbReference type="EMBL" id="OLQ05996.1"/>
    </source>
</evidence>
<dbReference type="PANTHER" id="PTHR36492">
    <property type="match status" value="1"/>
</dbReference>
<keyword evidence="4" id="KW-1185">Reference proteome</keyword>
<evidence type="ECO:0000259" key="2">
    <source>
        <dbReference type="Pfam" id="PF00149"/>
    </source>
</evidence>
<dbReference type="Proteomes" id="UP000186817">
    <property type="component" value="Unassembled WGS sequence"/>
</dbReference>
<dbReference type="PANTHER" id="PTHR36492:SF2">
    <property type="entry name" value="[ACYL-CARRIER-PROTEIN] PHOSPHODIESTERASE PPTH"/>
    <property type="match status" value="1"/>
</dbReference>
<evidence type="ECO:0000256" key="1">
    <source>
        <dbReference type="SAM" id="MobiDB-lite"/>
    </source>
</evidence>
<reference evidence="3 4" key="1">
    <citation type="submission" date="2016-02" db="EMBL/GenBank/DDBJ databases">
        <title>Genome analysis of coral dinoflagellate symbionts highlights evolutionary adaptations to a symbiotic lifestyle.</title>
        <authorList>
            <person name="Aranda M."/>
            <person name="Li Y."/>
            <person name="Liew Y.J."/>
            <person name="Baumgarten S."/>
            <person name="Simakov O."/>
            <person name="Wilson M."/>
            <person name="Piel J."/>
            <person name="Ashoor H."/>
            <person name="Bougouffa S."/>
            <person name="Bajic V.B."/>
            <person name="Ryu T."/>
            <person name="Ravasi T."/>
            <person name="Bayer T."/>
            <person name="Micklem G."/>
            <person name="Kim H."/>
            <person name="Bhak J."/>
            <person name="Lajeunesse T.C."/>
            <person name="Voolstra C.R."/>
        </authorList>
    </citation>
    <scope>NUCLEOTIDE SEQUENCE [LARGE SCALE GENOMIC DNA]</scope>
    <source>
        <strain evidence="3 4">CCMP2467</strain>
    </source>
</reference>
<feature type="domain" description="Calcineurin-like phosphoesterase" evidence="2">
    <location>
        <begin position="425"/>
        <end position="501"/>
    </location>
</feature>
<evidence type="ECO:0000313" key="4">
    <source>
        <dbReference type="Proteomes" id="UP000186817"/>
    </source>
</evidence>
<name>A0A1Q9EEX0_SYMMI</name>